<dbReference type="SMART" id="SM01217">
    <property type="entry name" value="Fn3_like"/>
    <property type="match status" value="1"/>
</dbReference>
<keyword evidence="2" id="KW-1133">Transmembrane helix</keyword>
<comment type="similarity">
    <text evidence="1">Belongs to the glycosyl hydrolase 3 family.</text>
</comment>
<dbReference type="PANTHER" id="PTHR42721">
    <property type="entry name" value="SUGAR HYDROLASE-RELATED"/>
    <property type="match status" value="1"/>
</dbReference>
<dbReference type="GO" id="GO:0009044">
    <property type="term" value="F:xylan 1,4-beta-xylosidase activity"/>
    <property type="evidence" value="ECO:0007669"/>
    <property type="project" value="InterPro"/>
</dbReference>
<dbReference type="Pfam" id="PF14310">
    <property type="entry name" value="Fn3-like"/>
    <property type="match status" value="1"/>
</dbReference>
<dbReference type="OrthoDB" id="1548694at2759"/>
<dbReference type="Gene3D" id="2.60.40.10">
    <property type="entry name" value="Immunoglobulins"/>
    <property type="match status" value="1"/>
</dbReference>
<dbReference type="EMBL" id="JAJAGQ010000015">
    <property type="protein sequence ID" value="KAJ8541424.1"/>
    <property type="molecule type" value="Genomic_DNA"/>
</dbReference>
<dbReference type="PANTHER" id="PTHR42721:SF3">
    <property type="entry name" value="BETA-D-XYLOSIDASE 5-RELATED"/>
    <property type="match status" value="1"/>
</dbReference>
<feature type="domain" description="Fibronectin type III-like" evidence="3">
    <location>
        <begin position="102"/>
        <end position="172"/>
    </location>
</feature>
<proteinExistence type="inferred from homology"/>
<dbReference type="GO" id="GO:0046556">
    <property type="term" value="F:alpha-L-arabinofuranosidase activity"/>
    <property type="evidence" value="ECO:0007669"/>
    <property type="project" value="TreeGrafter"/>
</dbReference>
<dbReference type="GO" id="GO:0045493">
    <property type="term" value="P:xylan catabolic process"/>
    <property type="evidence" value="ECO:0007669"/>
    <property type="project" value="InterPro"/>
</dbReference>
<dbReference type="InterPro" id="IPR026891">
    <property type="entry name" value="Fn3-like"/>
</dbReference>
<keyword evidence="2" id="KW-0472">Membrane</keyword>
<dbReference type="Proteomes" id="UP001152561">
    <property type="component" value="Unassembled WGS sequence"/>
</dbReference>
<keyword evidence="5" id="KW-1185">Reference proteome</keyword>
<organism evidence="4 5">
    <name type="scientific">Anisodus acutangulus</name>
    <dbReference type="NCBI Taxonomy" id="402998"/>
    <lineage>
        <taxon>Eukaryota</taxon>
        <taxon>Viridiplantae</taxon>
        <taxon>Streptophyta</taxon>
        <taxon>Embryophyta</taxon>
        <taxon>Tracheophyta</taxon>
        <taxon>Spermatophyta</taxon>
        <taxon>Magnoliopsida</taxon>
        <taxon>eudicotyledons</taxon>
        <taxon>Gunneridae</taxon>
        <taxon>Pentapetalae</taxon>
        <taxon>asterids</taxon>
        <taxon>lamiids</taxon>
        <taxon>Solanales</taxon>
        <taxon>Solanaceae</taxon>
        <taxon>Solanoideae</taxon>
        <taxon>Hyoscyameae</taxon>
        <taxon>Anisodus</taxon>
    </lineage>
</organism>
<keyword evidence="2" id="KW-0812">Transmembrane</keyword>
<evidence type="ECO:0000259" key="3">
    <source>
        <dbReference type="SMART" id="SM01217"/>
    </source>
</evidence>
<protein>
    <recommendedName>
        <fullName evidence="3">Fibronectin type III-like domain-containing protein</fullName>
    </recommendedName>
</protein>
<dbReference type="AlphaFoldDB" id="A0A9Q1LQC1"/>
<accession>A0A9Q1LQC1</accession>
<comment type="caution">
    <text evidence="4">The sequence shown here is derived from an EMBL/GenBank/DDBJ whole genome shotgun (WGS) entry which is preliminary data.</text>
</comment>
<reference evidence="5" key="1">
    <citation type="journal article" date="2023" name="Proc. Natl. Acad. Sci. U.S.A.">
        <title>Genomic and structural basis for evolution of tropane alkaloid biosynthesis.</title>
        <authorList>
            <person name="Wanga Y.-J."/>
            <person name="Taina T."/>
            <person name="Yua J.-Y."/>
            <person name="Lia J."/>
            <person name="Xua B."/>
            <person name="Chenc J."/>
            <person name="D'Auriad J.C."/>
            <person name="Huanga J.-P."/>
            <person name="Huanga S.-X."/>
        </authorList>
    </citation>
    <scope>NUCLEOTIDE SEQUENCE [LARGE SCALE GENOMIC DNA]</scope>
    <source>
        <strain evidence="5">cv. KIB-2019</strain>
    </source>
</reference>
<sequence length="184" mass="20849">MIDMRMRPDPKTGYPDRTYRFHKGPKVYEFGYGLSYTTYSYEFSSVTPNTVQLNQLSNAKTIEDSDSIHYTSVDEMGSDNCEKAKFSAHISVKNSGEMDGKHPVLLFVKQDKAQNGSPVKQLVGFQTVSEKAGENSRLVFEISPCEHLSSANEEGLMMIEERSRYLVVGDFVVLFGGYNYMFLF</sequence>
<name>A0A9Q1LQC1_9SOLA</name>
<dbReference type="GO" id="GO:0031222">
    <property type="term" value="P:arabinan catabolic process"/>
    <property type="evidence" value="ECO:0007669"/>
    <property type="project" value="TreeGrafter"/>
</dbReference>
<evidence type="ECO:0000313" key="4">
    <source>
        <dbReference type="EMBL" id="KAJ8541424.1"/>
    </source>
</evidence>
<evidence type="ECO:0000313" key="5">
    <source>
        <dbReference type="Proteomes" id="UP001152561"/>
    </source>
</evidence>
<dbReference type="InterPro" id="IPR013783">
    <property type="entry name" value="Ig-like_fold"/>
</dbReference>
<dbReference type="GO" id="GO:0009505">
    <property type="term" value="C:plant-type cell wall"/>
    <property type="evidence" value="ECO:0007669"/>
    <property type="project" value="TreeGrafter"/>
</dbReference>
<evidence type="ECO:0000256" key="1">
    <source>
        <dbReference type="ARBA" id="ARBA00005336"/>
    </source>
</evidence>
<gene>
    <name evidence="4" type="ORF">K7X08_002240</name>
</gene>
<evidence type="ECO:0000256" key="2">
    <source>
        <dbReference type="SAM" id="Phobius"/>
    </source>
</evidence>
<dbReference type="InterPro" id="IPR044993">
    <property type="entry name" value="BXL"/>
</dbReference>
<feature type="transmembrane region" description="Helical" evidence="2">
    <location>
        <begin position="165"/>
        <end position="183"/>
    </location>
</feature>